<dbReference type="EMBL" id="JMKJ01000133">
    <property type="protein sequence ID" value="KGG52046.1"/>
    <property type="molecule type" value="Genomic_DNA"/>
</dbReference>
<keyword evidence="7 12" id="KW-0808">Transferase</keyword>
<comment type="similarity">
    <text evidence="3 12">Belongs to the PIGV family.</text>
</comment>
<feature type="transmembrane region" description="Helical" evidence="12">
    <location>
        <begin position="83"/>
        <end position="100"/>
    </location>
</feature>
<dbReference type="Pfam" id="PF04188">
    <property type="entry name" value="Mannosyl_trans2"/>
    <property type="match status" value="1"/>
</dbReference>
<gene>
    <name evidence="13" type="ORF">DI09_21p180</name>
</gene>
<keyword evidence="8 12" id="KW-0812">Transmembrane</keyword>
<accession>A0A098VWB6</accession>
<evidence type="ECO:0000256" key="5">
    <source>
        <dbReference type="ARBA" id="ARBA00022502"/>
    </source>
</evidence>
<evidence type="ECO:0000256" key="2">
    <source>
        <dbReference type="ARBA" id="ARBA00004687"/>
    </source>
</evidence>
<dbReference type="VEuPathDB" id="MicrosporidiaDB:DI09_21p180"/>
<dbReference type="GO" id="GO:0006506">
    <property type="term" value="P:GPI anchor biosynthetic process"/>
    <property type="evidence" value="ECO:0007669"/>
    <property type="project" value="UniProtKB-UniPathway"/>
</dbReference>
<proteinExistence type="inferred from homology"/>
<feature type="transmembrane region" description="Helical" evidence="12">
    <location>
        <begin position="333"/>
        <end position="356"/>
    </location>
</feature>
<feature type="transmembrane region" description="Helical" evidence="12">
    <location>
        <begin position="234"/>
        <end position="254"/>
    </location>
</feature>
<organism evidence="13 14">
    <name type="scientific">Mitosporidium daphniae</name>
    <dbReference type="NCBI Taxonomy" id="1485682"/>
    <lineage>
        <taxon>Eukaryota</taxon>
        <taxon>Fungi</taxon>
        <taxon>Fungi incertae sedis</taxon>
        <taxon>Microsporidia</taxon>
        <taxon>Mitosporidium</taxon>
    </lineage>
</organism>
<comment type="pathway">
    <text evidence="2 12">Glycolipid biosynthesis; glycosylphosphatidylinositol-anchor biosynthesis.</text>
</comment>
<comment type="subcellular location">
    <subcellularLocation>
        <location evidence="1 12">Endoplasmic reticulum membrane</location>
        <topology evidence="1 12">Multi-pass membrane protein</topology>
    </subcellularLocation>
</comment>
<dbReference type="UniPathway" id="UPA00196"/>
<dbReference type="PANTHER" id="PTHR12468:SF2">
    <property type="entry name" value="GPI MANNOSYLTRANSFERASE 2"/>
    <property type="match status" value="1"/>
</dbReference>
<evidence type="ECO:0000256" key="11">
    <source>
        <dbReference type="ARBA" id="ARBA00023136"/>
    </source>
</evidence>
<keyword evidence="9 12" id="KW-0256">Endoplasmic reticulum</keyword>
<feature type="transmembrane region" description="Helical" evidence="12">
    <location>
        <begin position="303"/>
        <end position="321"/>
    </location>
</feature>
<evidence type="ECO:0000313" key="14">
    <source>
        <dbReference type="Proteomes" id="UP000029725"/>
    </source>
</evidence>
<dbReference type="AlphaFoldDB" id="A0A098VWB6"/>
<keyword evidence="6 12" id="KW-0328">Glycosyltransferase</keyword>
<dbReference type="OrthoDB" id="10252502at2759"/>
<dbReference type="GO" id="GO:0031501">
    <property type="term" value="C:mannosyltransferase complex"/>
    <property type="evidence" value="ECO:0007669"/>
    <property type="project" value="TreeGrafter"/>
</dbReference>
<comment type="function">
    <text evidence="12">Mannosyltransferase involved in glycosylphosphatidylinositol-anchor biosynthesis.</text>
</comment>
<feature type="transmembrane region" description="Helical" evidence="12">
    <location>
        <begin position="12"/>
        <end position="35"/>
    </location>
</feature>
<keyword evidence="11 12" id="KW-0472">Membrane</keyword>
<evidence type="ECO:0000256" key="3">
    <source>
        <dbReference type="ARBA" id="ARBA00008698"/>
    </source>
</evidence>
<evidence type="ECO:0000256" key="8">
    <source>
        <dbReference type="ARBA" id="ARBA00022692"/>
    </source>
</evidence>
<feature type="transmembrane region" description="Helical" evidence="12">
    <location>
        <begin position="141"/>
        <end position="162"/>
    </location>
</feature>
<reference evidence="13 14" key="1">
    <citation type="submission" date="2014-04" db="EMBL/GenBank/DDBJ databases">
        <title>A new species of microsporidia sheds light on the evolution of extreme parasitism.</title>
        <authorList>
            <person name="Haag K.L."/>
            <person name="James T.Y."/>
            <person name="Larsson R."/>
            <person name="Schaer T.M."/>
            <person name="Refardt D."/>
            <person name="Pombert J.-F."/>
            <person name="Ebert D."/>
        </authorList>
    </citation>
    <scope>NUCLEOTIDE SEQUENCE [LARGE SCALE GENOMIC DNA]</scope>
    <source>
        <strain evidence="13 14">UGP3</strain>
        <tissue evidence="13">Spores</tissue>
    </source>
</reference>
<evidence type="ECO:0000256" key="1">
    <source>
        <dbReference type="ARBA" id="ARBA00004477"/>
    </source>
</evidence>
<dbReference type="EC" id="2.4.1.-" evidence="12"/>
<keyword evidence="14" id="KW-1185">Reference proteome</keyword>
<protein>
    <recommendedName>
        <fullName evidence="4 12">GPI mannosyltransferase 2</fullName>
        <ecNumber evidence="12">2.4.1.-</ecNumber>
    </recommendedName>
</protein>
<keyword evidence="5 12" id="KW-0337">GPI-anchor biosynthesis</keyword>
<evidence type="ECO:0000256" key="10">
    <source>
        <dbReference type="ARBA" id="ARBA00022989"/>
    </source>
</evidence>
<dbReference type="GeneID" id="25259065"/>
<dbReference type="Proteomes" id="UP000029725">
    <property type="component" value="Unassembled WGS sequence"/>
</dbReference>
<dbReference type="InterPro" id="IPR007315">
    <property type="entry name" value="PIG-V/Gpi18"/>
</dbReference>
<feature type="transmembrane region" description="Helical" evidence="12">
    <location>
        <begin position="106"/>
        <end position="129"/>
    </location>
</feature>
<feature type="transmembrane region" description="Helical" evidence="12">
    <location>
        <begin position="207"/>
        <end position="228"/>
    </location>
</feature>
<dbReference type="GO" id="GO:0004376">
    <property type="term" value="F:GPI mannosyltransferase activity"/>
    <property type="evidence" value="ECO:0007669"/>
    <property type="project" value="InterPro"/>
</dbReference>
<dbReference type="GO" id="GO:0005789">
    <property type="term" value="C:endoplasmic reticulum membrane"/>
    <property type="evidence" value="ECO:0007669"/>
    <property type="project" value="UniProtKB-SubCell"/>
</dbReference>
<evidence type="ECO:0000256" key="12">
    <source>
        <dbReference type="RuleBase" id="RU363112"/>
    </source>
</evidence>
<dbReference type="GO" id="GO:0000009">
    <property type="term" value="F:alpha-1,6-mannosyltransferase activity"/>
    <property type="evidence" value="ECO:0007669"/>
    <property type="project" value="InterPro"/>
</dbReference>
<keyword evidence="10 12" id="KW-1133">Transmembrane helix</keyword>
<comment type="caution">
    <text evidence="13">The sequence shown here is derived from an EMBL/GenBank/DDBJ whole genome shotgun (WGS) entry which is preliminary data.</text>
</comment>
<dbReference type="HOGENOM" id="CLU_412239_0_0_1"/>
<dbReference type="PANTHER" id="PTHR12468">
    <property type="entry name" value="GPI MANNOSYLTRANSFERASE 2"/>
    <property type="match status" value="1"/>
</dbReference>
<evidence type="ECO:0000256" key="9">
    <source>
        <dbReference type="ARBA" id="ARBA00022824"/>
    </source>
</evidence>
<evidence type="ECO:0000256" key="4">
    <source>
        <dbReference type="ARBA" id="ARBA00013795"/>
    </source>
</evidence>
<evidence type="ECO:0000256" key="6">
    <source>
        <dbReference type="ARBA" id="ARBA00022676"/>
    </source>
</evidence>
<feature type="transmembrane region" description="Helical" evidence="12">
    <location>
        <begin position="168"/>
        <end position="195"/>
    </location>
</feature>
<evidence type="ECO:0000256" key="7">
    <source>
        <dbReference type="ARBA" id="ARBA00022679"/>
    </source>
</evidence>
<sequence length="666" mass="75987">MNSHKKGRKDIIFLLKIGLITRLLVYAGIVAAFYLFPSYDFSVEVAMPFGSLSTFLHPFVRWDSLYFLQIAYNSCKYRFEPEYAFFPLYPFLMSCLAPIFRNMCRINALVLSGIAISLLSFIFSIILLYSLTVEIFKSTRLAFLSCVMLILSPASIFLTAVYSESLFLMLSLAGMLCFVKEFHFAASLFFALSSFTRANGVFHSGFFLYHSFVVLISPNSCGVFSRISRISTQLFNFLIALSGFGIFQWYCYNSICHSGINISDEAMYWCNNPPFLGLLYTFVQKEYWGVGFLHYYRFKQIPNFLIAGPMVFSLIYSLFRYPSIISKGGHTLFIRTFPFLVEWLAIGVITITTAHVQIATRLFSSFAPMLYWTWALLILESFKEKNPLDQGAAEATNDDQNAIKPLYPEKSELSAIDRDTAQSPLHYKTINLTQDGLVDAAINANFYKLINPTPESHKIKTWSAVFSKMYEQLELLVKDPKLKSSKFLSTGLFPFLANICSVEDDRIPFIILRFLVTFKKSLPSFEKSEPAYLSLLVNVTTKVLLSRNEDKEAFAAMIGIIDLRFLEELLGFIGQDGILCFEKKGELSLYLLRNISAIEYYSVRLISKSYFGKQFLQLCLVAFSNMEAMREILFEIIKLAMASFYGLGTACSSQQTHSHWIYGRNI</sequence>
<evidence type="ECO:0000313" key="13">
    <source>
        <dbReference type="EMBL" id="KGG52046.1"/>
    </source>
</evidence>
<name>A0A098VWB6_9MICR</name>
<dbReference type="RefSeq" id="XP_013238473.1">
    <property type="nucleotide sequence ID" value="XM_013383019.1"/>
</dbReference>